<dbReference type="PANTHER" id="PTHR43496">
    <property type="entry name" value="PROTEIN LPLB"/>
    <property type="match status" value="1"/>
</dbReference>
<feature type="transmembrane region" description="Helical" evidence="5">
    <location>
        <begin position="284"/>
        <end position="309"/>
    </location>
</feature>
<feature type="transmembrane region" description="Helical" evidence="5">
    <location>
        <begin position="178"/>
        <end position="201"/>
    </location>
</feature>
<evidence type="ECO:0000256" key="4">
    <source>
        <dbReference type="ARBA" id="ARBA00023136"/>
    </source>
</evidence>
<evidence type="ECO:0000256" key="3">
    <source>
        <dbReference type="ARBA" id="ARBA00022989"/>
    </source>
</evidence>
<dbReference type="Pfam" id="PF00528">
    <property type="entry name" value="BPD_transp_1"/>
    <property type="match status" value="1"/>
</dbReference>
<feature type="transmembrane region" description="Helical" evidence="5">
    <location>
        <begin position="373"/>
        <end position="392"/>
    </location>
</feature>
<feature type="domain" description="ABC transmembrane type-1" evidence="6">
    <location>
        <begin position="55"/>
        <end position="254"/>
    </location>
</feature>
<keyword evidence="3 5" id="KW-1133">Transmembrane helix</keyword>
<dbReference type="GO" id="GO:0005886">
    <property type="term" value="C:plasma membrane"/>
    <property type="evidence" value="ECO:0007669"/>
    <property type="project" value="UniProtKB-SubCell"/>
</dbReference>
<dbReference type="PANTHER" id="PTHR43496:SF1">
    <property type="entry name" value="POLYGALACTURONAN_RHAMNOGALACTURONAN TRANSPORT SYSTEM PERMEASE PROTEIN YTEP"/>
    <property type="match status" value="1"/>
</dbReference>
<evidence type="ECO:0000313" key="8">
    <source>
        <dbReference type="Proteomes" id="UP000190285"/>
    </source>
</evidence>
<organism evidence="7 8">
    <name type="scientific">Maledivibacter halophilus</name>
    <dbReference type="NCBI Taxonomy" id="36842"/>
    <lineage>
        <taxon>Bacteria</taxon>
        <taxon>Bacillati</taxon>
        <taxon>Bacillota</taxon>
        <taxon>Clostridia</taxon>
        <taxon>Peptostreptococcales</taxon>
        <taxon>Caminicellaceae</taxon>
        <taxon>Maledivibacter</taxon>
    </lineage>
</organism>
<dbReference type="RefSeq" id="WP_170917283.1">
    <property type="nucleotide sequence ID" value="NZ_FUZT01000002.1"/>
</dbReference>
<evidence type="ECO:0000256" key="2">
    <source>
        <dbReference type="ARBA" id="ARBA00022692"/>
    </source>
</evidence>
<dbReference type="Gene3D" id="1.10.3720.10">
    <property type="entry name" value="MetI-like"/>
    <property type="match status" value="2"/>
</dbReference>
<dbReference type="CDD" id="cd06261">
    <property type="entry name" value="TM_PBP2"/>
    <property type="match status" value="2"/>
</dbReference>
<feature type="transmembrane region" description="Helical" evidence="5">
    <location>
        <begin position="231"/>
        <end position="253"/>
    </location>
</feature>
<evidence type="ECO:0000313" key="7">
    <source>
        <dbReference type="EMBL" id="SKC47676.1"/>
    </source>
</evidence>
<accession>A0A1T5J8N8</accession>
<sequence>MGKSNYFVKFIYCILVIFIAYFAFLPIISVIIHGINSGDNIGITYDNFKRSLYYLKCSLGVSVLVTILATTFGLIVSFTLKRINFKGRGIFRVLALLPLINPPFVGSIAFIMLFGRNGLITHKILGLNISPYGWQGIVFIQTLGLGSLAYILISSSIQKLDISLEEGARNLGASEKTILFTVTLPLMVPEISSAALLVFLASMADFSTPLIIGGDFQTLASDLYIQITGLYNMQTASVSGIFLLIPCIFAFVLQRYYVQKRTYFTENTSSDDIEYKDIKPLIKYILVTISIVFIGFVCLKYIFIIIGAFTKQWGYNYTFTLSHFKSVFNRNLLPFINSVKLAFFVALISSFIGVLLAYLLHSKRLFLKSFVDFIAVIPAAVPGILFGIGYLVTFKYPILGVGRFIFKDMKPVILLGTGIIIYIICIARYLNIGLRSGYALLKHLNPDIEKASHNLGAGEVKTFFTIMMPLLKEAFFAAFFKNFSTTMTTLGAIIFLLLPKNKVAVQQIFQIITSSAMGEAAAMALLLSLLTLILLGFFYLIINGSLIWSKLKEGRLIWK</sequence>
<dbReference type="AlphaFoldDB" id="A0A1T5J8N8"/>
<keyword evidence="5" id="KW-0813">Transport</keyword>
<feature type="transmembrane region" description="Helical" evidence="5">
    <location>
        <begin position="520"/>
        <end position="542"/>
    </location>
</feature>
<comment type="subcellular location">
    <subcellularLocation>
        <location evidence="5">Cell membrane</location>
        <topology evidence="5">Multi-pass membrane protein</topology>
    </subcellularLocation>
    <subcellularLocation>
        <location evidence="1">Membrane</location>
        <topology evidence="1">Multi-pass membrane protein</topology>
    </subcellularLocation>
</comment>
<dbReference type="SUPFAM" id="SSF161098">
    <property type="entry name" value="MetI-like"/>
    <property type="match status" value="2"/>
</dbReference>
<keyword evidence="2 5" id="KW-0812">Transmembrane</keyword>
<dbReference type="STRING" id="36842.SAMN02194393_00999"/>
<feature type="transmembrane region" description="Helical" evidence="5">
    <location>
        <begin position="12"/>
        <end position="33"/>
    </location>
</feature>
<dbReference type="GO" id="GO:0055085">
    <property type="term" value="P:transmembrane transport"/>
    <property type="evidence" value="ECO:0007669"/>
    <property type="project" value="InterPro"/>
</dbReference>
<feature type="transmembrane region" description="Helical" evidence="5">
    <location>
        <begin position="90"/>
        <end position="114"/>
    </location>
</feature>
<feature type="transmembrane region" description="Helical" evidence="5">
    <location>
        <begin position="53"/>
        <end position="78"/>
    </location>
</feature>
<evidence type="ECO:0000259" key="6">
    <source>
        <dbReference type="PROSITE" id="PS50928"/>
    </source>
</evidence>
<keyword evidence="8" id="KW-1185">Reference proteome</keyword>
<dbReference type="PROSITE" id="PS50928">
    <property type="entry name" value="ABC_TM1"/>
    <property type="match status" value="2"/>
</dbReference>
<dbReference type="EMBL" id="FUZT01000002">
    <property type="protein sequence ID" value="SKC47676.1"/>
    <property type="molecule type" value="Genomic_DNA"/>
</dbReference>
<keyword evidence="4 5" id="KW-0472">Membrane</keyword>
<feature type="domain" description="ABC transmembrane type-1" evidence="6">
    <location>
        <begin position="335"/>
        <end position="538"/>
    </location>
</feature>
<feature type="transmembrane region" description="Helical" evidence="5">
    <location>
        <begin position="134"/>
        <end position="157"/>
    </location>
</feature>
<dbReference type="InterPro" id="IPR000515">
    <property type="entry name" value="MetI-like"/>
</dbReference>
<evidence type="ECO:0000256" key="5">
    <source>
        <dbReference type="RuleBase" id="RU363032"/>
    </source>
</evidence>
<dbReference type="Proteomes" id="UP000190285">
    <property type="component" value="Unassembled WGS sequence"/>
</dbReference>
<feature type="transmembrane region" description="Helical" evidence="5">
    <location>
        <begin position="412"/>
        <end position="430"/>
    </location>
</feature>
<feature type="transmembrane region" description="Helical" evidence="5">
    <location>
        <begin position="474"/>
        <end position="498"/>
    </location>
</feature>
<dbReference type="InterPro" id="IPR035906">
    <property type="entry name" value="MetI-like_sf"/>
</dbReference>
<gene>
    <name evidence="7" type="ORF">SAMN02194393_00999</name>
</gene>
<proteinExistence type="inferred from homology"/>
<reference evidence="7 8" key="1">
    <citation type="submission" date="2017-02" db="EMBL/GenBank/DDBJ databases">
        <authorList>
            <person name="Peterson S.W."/>
        </authorList>
    </citation>
    <scope>NUCLEOTIDE SEQUENCE [LARGE SCALE GENOMIC DNA]</scope>
    <source>
        <strain evidence="7 8">M1</strain>
    </source>
</reference>
<protein>
    <submittedName>
        <fullName evidence="7">Iron(III) transport system permease protein</fullName>
    </submittedName>
</protein>
<name>A0A1T5J8N8_9FIRM</name>
<feature type="transmembrane region" description="Helical" evidence="5">
    <location>
        <begin position="341"/>
        <end position="361"/>
    </location>
</feature>
<evidence type="ECO:0000256" key="1">
    <source>
        <dbReference type="ARBA" id="ARBA00004141"/>
    </source>
</evidence>
<comment type="similarity">
    <text evidence="5">Belongs to the binding-protein-dependent transport system permease family.</text>
</comment>